<sequence length="652" mass="71314">MCPMCEKRAQLLLQQQTVVESSPTTSSKPSGNAQTGKSYLFRNPFKACKNLTHQCCSPLCESQRTSIASGRRSSVIAPSPTPLEHSGELTYRVSESPLSAESKDEETHPEPTVEPQLNPNPPVELRVKSRKRKGLLTRLKALTQGADPKELRAGDDPSSNESSFTACGRKVVAVADELEHGSLVREGALMPSVATLLAAETDLDSMSEVSIAVTETNVSETTIISMMNLNGSFSSPYEMTSYRGSTLKSSAYDDDASSFAIVPRTSMNSSFGQDGASDASGLSDRFGELDIGYLSLEESGEGPEFDDTVSISSDQHDDLDLDMHPQDDTVSESDLDQEYSISTDSQEWVTETEDTASILLRSRSHHNRTDNLLHQQSHTTPPPLQPSAQANQEALSSSKKEPLSVGKNPLFAKKDTTPEGPKKSDSSRVTPKTQSPETPATSTCTEYLCSRCGRKESKENKQQGQQEQPEPTTKNVTRKENPMSTYFRTYMDGEDQAVMAAKVVVLLGKYGNRKGLRVAGLRDAKGLNAMNDVRLTVNELDRLRSMTSPSSDAVSAFQNEVARMMLEGVDVPDLNMDVEQFIAGYMKLNSPFYIDLIEDFFKSVCIDCFGHMDQVTRQGRGSQRPAYTVLKPRKTLKNTSTGAVKNTSAGKQ</sequence>
<feature type="compositionally biased region" description="Polar residues" evidence="6">
    <location>
        <begin position="427"/>
        <end position="445"/>
    </location>
</feature>
<dbReference type="PANTHER" id="PTHR34042:SF1">
    <property type="entry name" value="TRANSCRIPTION REPRESSOR OFP17"/>
    <property type="match status" value="1"/>
</dbReference>
<comment type="caution">
    <text evidence="8">The sequence shown here is derived from an EMBL/GenBank/DDBJ whole genome shotgun (WGS) entry which is preliminary data.</text>
</comment>
<keyword evidence="2" id="KW-0678">Repressor</keyword>
<dbReference type="PANTHER" id="PTHR34042">
    <property type="entry name" value="TRANSCRIPTION REPRESSOR OFP17"/>
    <property type="match status" value="1"/>
</dbReference>
<feature type="region of interest" description="Disordered" evidence="6">
    <location>
        <begin position="16"/>
        <end position="37"/>
    </location>
</feature>
<keyword evidence="9" id="KW-1185">Reference proteome</keyword>
<evidence type="ECO:0000256" key="4">
    <source>
        <dbReference type="ARBA" id="ARBA00023163"/>
    </source>
</evidence>
<dbReference type="InterPro" id="IPR044686">
    <property type="entry name" value="OFP17"/>
</dbReference>
<evidence type="ECO:0000313" key="9">
    <source>
        <dbReference type="Proteomes" id="UP000822688"/>
    </source>
</evidence>
<dbReference type="PROSITE" id="PS51754">
    <property type="entry name" value="OVATE"/>
    <property type="match status" value="1"/>
</dbReference>
<dbReference type="GO" id="GO:0045892">
    <property type="term" value="P:negative regulation of DNA-templated transcription"/>
    <property type="evidence" value="ECO:0007669"/>
    <property type="project" value="InterPro"/>
</dbReference>
<feature type="compositionally biased region" description="Low complexity" evidence="6">
    <location>
        <begin position="462"/>
        <end position="474"/>
    </location>
</feature>
<organism evidence="8 9">
    <name type="scientific">Ceratodon purpureus</name>
    <name type="common">Fire moss</name>
    <name type="synonym">Dicranum purpureum</name>
    <dbReference type="NCBI Taxonomy" id="3225"/>
    <lineage>
        <taxon>Eukaryota</taxon>
        <taxon>Viridiplantae</taxon>
        <taxon>Streptophyta</taxon>
        <taxon>Embryophyta</taxon>
        <taxon>Bryophyta</taxon>
        <taxon>Bryophytina</taxon>
        <taxon>Bryopsida</taxon>
        <taxon>Dicranidae</taxon>
        <taxon>Pseudoditrichales</taxon>
        <taxon>Ditrichaceae</taxon>
        <taxon>Ceratodon</taxon>
    </lineage>
</organism>
<feature type="compositionally biased region" description="Polar residues" evidence="6">
    <location>
        <begin position="386"/>
        <end position="397"/>
    </location>
</feature>
<name>A0A8T0I886_CERPU</name>
<gene>
    <name evidence="8" type="ORF">KC19_4G038000</name>
</gene>
<reference evidence="8" key="1">
    <citation type="submission" date="2020-06" db="EMBL/GenBank/DDBJ databases">
        <title>WGS assembly of Ceratodon purpureus strain R40.</title>
        <authorList>
            <person name="Carey S.B."/>
            <person name="Jenkins J."/>
            <person name="Shu S."/>
            <person name="Lovell J.T."/>
            <person name="Sreedasyam A."/>
            <person name="Maumus F."/>
            <person name="Tiley G.P."/>
            <person name="Fernandez-Pozo N."/>
            <person name="Barry K."/>
            <person name="Chen C."/>
            <person name="Wang M."/>
            <person name="Lipzen A."/>
            <person name="Daum C."/>
            <person name="Saski C.A."/>
            <person name="Payton A.C."/>
            <person name="Mcbreen J.C."/>
            <person name="Conrad R.E."/>
            <person name="Kollar L.M."/>
            <person name="Olsson S."/>
            <person name="Huttunen S."/>
            <person name="Landis J.B."/>
            <person name="Wickett N.J."/>
            <person name="Johnson M.G."/>
            <person name="Rensing S.A."/>
            <person name="Grimwood J."/>
            <person name="Schmutz J."/>
            <person name="Mcdaniel S.F."/>
        </authorList>
    </citation>
    <scope>NUCLEOTIDE SEQUENCE</scope>
    <source>
        <strain evidence="8">R40</strain>
    </source>
</reference>
<evidence type="ECO:0000256" key="1">
    <source>
        <dbReference type="ARBA" id="ARBA00004123"/>
    </source>
</evidence>
<evidence type="ECO:0000256" key="3">
    <source>
        <dbReference type="ARBA" id="ARBA00023015"/>
    </source>
</evidence>
<dbReference type="InterPro" id="IPR006458">
    <property type="entry name" value="Ovate_C"/>
</dbReference>
<feature type="region of interest" description="Disordered" evidence="6">
    <location>
        <begin position="297"/>
        <end position="351"/>
    </location>
</feature>
<evidence type="ECO:0000256" key="2">
    <source>
        <dbReference type="ARBA" id="ARBA00022491"/>
    </source>
</evidence>
<feature type="compositionally biased region" description="Acidic residues" evidence="6">
    <location>
        <begin position="298"/>
        <end position="307"/>
    </location>
</feature>
<keyword evidence="3" id="KW-0805">Transcription regulation</keyword>
<feature type="region of interest" description="Disordered" evidence="6">
    <location>
        <begin position="458"/>
        <end position="481"/>
    </location>
</feature>
<dbReference type="AlphaFoldDB" id="A0A8T0I886"/>
<evidence type="ECO:0000259" key="7">
    <source>
        <dbReference type="PROSITE" id="PS51754"/>
    </source>
</evidence>
<comment type="subcellular location">
    <subcellularLocation>
        <location evidence="1">Nucleus</location>
    </subcellularLocation>
</comment>
<evidence type="ECO:0000256" key="5">
    <source>
        <dbReference type="ARBA" id="ARBA00023242"/>
    </source>
</evidence>
<evidence type="ECO:0000313" key="8">
    <source>
        <dbReference type="EMBL" id="KAG0578633.1"/>
    </source>
</evidence>
<keyword evidence="4" id="KW-0804">Transcription</keyword>
<feature type="region of interest" description="Disordered" evidence="6">
    <location>
        <begin position="373"/>
        <end position="445"/>
    </location>
</feature>
<accession>A0A8T0I886</accession>
<feature type="compositionally biased region" description="Basic and acidic residues" evidence="6">
    <location>
        <begin position="101"/>
        <end position="111"/>
    </location>
</feature>
<feature type="region of interest" description="Disordered" evidence="6">
    <location>
        <begin position="67"/>
        <end position="123"/>
    </location>
</feature>
<protein>
    <recommendedName>
        <fullName evidence="7">OVATE domain-containing protein</fullName>
    </recommendedName>
</protein>
<proteinExistence type="predicted"/>
<feature type="region of interest" description="Disordered" evidence="6">
    <location>
        <begin position="142"/>
        <end position="163"/>
    </location>
</feature>
<dbReference type="GO" id="GO:0005634">
    <property type="term" value="C:nucleus"/>
    <property type="evidence" value="ECO:0007669"/>
    <property type="project" value="UniProtKB-SubCell"/>
</dbReference>
<feature type="compositionally biased region" description="Basic and acidic residues" evidence="6">
    <location>
        <begin position="314"/>
        <end position="327"/>
    </location>
</feature>
<dbReference type="EMBL" id="CM026424">
    <property type="protein sequence ID" value="KAG0578633.1"/>
    <property type="molecule type" value="Genomic_DNA"/>
</dbReference>
<feature type="domain" description="OVATE" evidence="7">
    <location>
        <begin position="546"/>
        <end position="607"/>
    </location>
</feature>
<evidence type="ECO:0000256" key="6">
    <source>
        <dbReference type="SAM" id="MobiDB-lite"/>
    </source>
</evidence>
<dbReference type="Proteomes" id="UP000822688">
    <property type="component" value="Chromosome 4"/>
</dbReference>
<feature type="compositionally biased region" description="Polar residues" evidence="6">
    <location>
        <begin position="339"/>
        <end position="349"/>
    </location>
</feature>
<feature type="compositionally biased region" description="Basic and acidic residues" evidence="6">
    <location>
        <begin position="412"/>
        <end position="426"/>
    </location>
</feature>
<keyword evidence="5" id="KW-0539">Nucleus</keyword>